<evidence type="ECO:0000313" key="1">
    <source>
        <dbReference type="EMBL" id="MCG7503607.1"/>
    </source>
</evidence>
<reference evidence="1 2" key="1">
    <citation type="submission" date="2022-02" db="EMBL/GenBank/DDBJ databases">
        <title>Draft genome sequence of Mezorhizobium retamae strain IRAMC:0171 isolated from Retama raetam nodules.</title>
        <authorList>
            <person name="Bengaied R."/>
            <person name="Sbissi I."/>
            <person name="Huber K."/>
            <person name="Ghodbane F."/>
            <person name="Nouioui I."/>
            <person name="Tarhouni M."/>
            <person name="Gtari M."/>
        </authorList>
    </citation>
    <scope>NUCLEOTIDE SEQUENCE [LARGE SCALE GENOMIC DNA]</scope>
    <source>
        <strain evidence="1 2">IRAMC:0171</strain>
    </source>
</reference>
<dbReference type="Proteomes" id="UP001201701">
    <property type="component" value="Unassembled WGS sequence"/>
</dbReference>
<proteinExistence type="predicted"/>
<sequence length="276" mass="30307">MERTISFPGKRATFGTDLTNAIQMDFPFQNVRDRVNRRVNIARTSLRKAGLFSVGSMLTGLVSCNSDRLSFIVAALKSAGVAGFFVLGISTYCALAAEPRWPDGPYRYITVDQSVRDALIELGRNMGVTVRVSDQVKGRLSGTMPVGTAKTFLEEICNRYGLVWHFDGLVLNVATEAEVRNETIPLDANAAAEAEDKLNRLGVIDPRFSLKVSPQDDVVQVAGPPSYIDLVKKTLGVSNYTKQNAQKVVPVRVFRGRQAESQIVPAEKQKQGQEAR</sequence>
<keyword evidence="2" id="KW-1185">Reference proteome</keyword>
<name>A0ABS9Q883_9HYPH</name>
<dbReference type="InterPro" id="IPR038591">
    <property type="entry name" value="NolW-like_sf"/>
</dbReference>
<evidence type="ECO:0000313" key="2">
    <source>
        <dbReference type="Proteomes" id="UP001201701"/>
    </source>
</evidence>
<dbReference type="Gene3D" id="3.55.50.30">
    <property type="match status" value="1"/>
</dbReference>
<accession>A0ABS9Q883</accession>
<comment type="caution">
    <text evidence="1">The sequence shown here is derived from an EMBL/GenBank/DDBJ whole genome shotgun (WGS) entry which is preliminary data.</text>
</comment>
<evidence type="ECO:0008006" key="3">
    <source>
        <dbReference type="Google" id="ProtNLM"/>
    </source>
</evidence>
<gene>
    <name evidence="1" type="ORF">L4923_01090</name>
</gene>
<dbReference type="RefSeq" id="WP_239361404.1">
    <property type="nucleotide sequence ID" value="NZ_JAKREW010000001.1"/>
</dbReference>
<protein>
    <recommendedName>
        <fullName evidence="3">Type III secretion protein</fullName>
    </recommendedName>
</protein>
<dbReference type="Gene3D" id="3.30.1370.120">
    <property type="match status" value="1"/>
</dbReference>
<dbReference type="EMBL" id="JAKREW010000001">
    <property type="protein sequence ID" value="MCG7503607.1"/>
    <property type="molecule type" value="Genomic_DNA"/>
</dbReference>
<organism evidence="1 2">
    <name type="scientific">Mesorhizobium retamae</name>
    <dbReference type="NCBI Taxonomy" id="2912854"/>
    <lineage>
        <taxon>Bacteria</taxon>
        <taxon>Pseudomonadati</taxon>
        <taxon>Pseudomonadota</taxon>
        <taxon>Alphaproteobacteria</taxon>
        <taxon>Hyphomicrobiales</taxon>
        <taxon>Phyllobacteriaceae</taxon>
        <taxon>Mesorhizobium</taxon>
    </lineage>
</organism>